<evidence type="ECO:0000313" key="4">
    <source>
        <dbReference type="Proteomes" id="UP000824031"/>
    </source>
</evidence>
<dbReference type="Proteomes" id="UP000824031">
    <property type="component" value="Unassembled WGS sequence"/>
</dbReference>
<name>A0A9D2F4W9_9FIRM</name>
<protein>
    <submittedName>
        <fullName evidence="3">Uncharacterized protein</fullName>
    </submittedName>
</protein>
<proteinExistence type="predicted"/>
<feature type="compositionally biased region" description="Low complexity" evidence="1">
    <location>
        <begin position="35"/>
        <end position="44"/>
    </location>
</feature>
<evidence type="ECO:0000313" key="3">
    <source>
        <dbReference type="EMBL" id="HIZ49242.1"/>
    </source>
</evidence>
<reference evidence="3" key="1">
    <citation type="journal article" date="2021" name="PeerJ">
        <title>Extensive microbial diversity within the chicken gut microbiome revealed by metagenomics and culture.</title>
        <authorList>
            <person name="Gilroy R."/>
            <person name="Ravi A."/>
            <person name="Getino M."/>
            <person name="Pursley I."/>
            <person name="Horton D.L."/>
            <person name="Alikhan N.F."/>
            <person name="Baker D."/>
            <person name="Gharbi K."/>
            <person name="Hall N."/>
            <person name="Watson M."/>
            <person name="Adriaenssens E.M."/>
            <person name="Foster-Nyarko E."/>
            <person name="Jarju S."/>
            <person name="Secka A."/>
            <person name="Antonio M."/>
            <person name="Oren A."/>
            <person name="Chaudhuri R.R."/>
            <person name="La Ragione R."/>
            <person name="Hildebrand F."/>
            <person name="Pallen M.J."/>
        </authorList>
    </citation>
    <scope>NUCLEOTIDE SEQUENCE</scope>
    <source>
        <strain evidence="3">3436</strain>
    </source>
</reference>
<feature type="chain" id="PRO_5039396211" evidence="2">
    <location>
        <begin position="22"/>
        <end position="480"/>
    </location>
</feature>
<feature type="region of interest" description="Disordered" evidence="1">
    <location>
        <begin position="25"/>
        <end position="44"/>
    </location>
</feature>
<dbReference type="EMBL" id="DXBO01000158">
    <property type="protein sequence ID" value="HIZ49242.1"/>
    <property type="molecule type" value="Genomic_DNA"/>
</dbReference>
<accession>A0A9D2F4W9</accession>
<keyword evidence="2" id="KW-0732">Signal</keyword>
<dbReference type="AlphaFoldDB" id="A0A9D2F4W9"/>
<comment type="caution">
    <text evidence="3">The sequence shown here is derived from an EMBL/GenBank/DDBJ whole genome shotgun (WGS) entry which is preliminary data.</text>
</comment>
<sequence>MKRALSLVLAVLLAVFPAACGQTPADESPAESHTPETAPARTAAPAEPVSFYTMGSTFNAGTCFYELLPQQLGYYLVAKTDYATATRCILCSVPGCTHDSESCPAWFPGSGLEGSLFTVGEDVYLYHHAPANLYTGSWEAYRAEHQAPVQDGQKVGLTEEDLTTYSRNCYAEASTPACLYRIAADGSGRERIDFSRQLPNLALSWCDGTALYGSITERSGNTTGYRVSLKNGDVTTFAMMPYEWIIGAQGDRLLVSRTVTNVPLPDPDTEGWDVYTAILQNSTVEFSWLNPNDGTRETVLERPHDGSVDGAADFRGVVGGKLYFMRSGQDPESDGLLAFDSDTGQWLAVCDPLPHAALNLRSVPVACAPDSAERQSRYLRLEGSDVWQGINLCWILDETSGAAFQIKQPLEGNPYQSVVEVRALTDDGRFLLHTAQTDSGVEPLSAYGLVDLRVAYESALIDAEAFLQGSTDYTPVTNAE</sequence>
<evidence type="ECO:0000256" key="2">
    <source>
        <dbReference type="SAM" id="SignalP"/>
    </source>
</evidence>
<organism evidence="3 4">
    <name type="scientific">Candidatus Gemmiger excrementavium</name>
    <dbReference type="NCBI Taxonomy" id="2838608"/>
    <lineage>
        <taxon>Bacteria</taxon>
        <taxon>Bacillati</taxon>
        <taxon>Bacillota</taxon>
        <taxon>Clostridia</taxon>
        <taxon>Eubacteriales</taxon>
        <taxon>Gemmiger</taxon>
    </lineage>
</organism>
<evidence type="ECO:0000256" key="1">
    <source>
        <dbReference type="SAM" id="MobiDB-lite"/>
    </source>
</evidence>
<feature type="signal peptide" evidence="2">
    <location>
        <begin position="1"/>
        <end position="21"/>
    </location>
</feature>
<reference evidence="3" key="2">
    <citation type="submission" date="2021-04" db="EMBL/GenBank/DDBJ databases">
        <authorList>
            <person name="Gilroy R."/>
        </authorList>
    </citation>
    <scope>NUCLEOTIDE SEQUENCE</scope>
    <source>
        <strain evidence="3">3436</strain>
    </source>
</reference>
<gene>
    <name evidence="3" type="ORF">H9810_11020</name>
</gene>